<dbReference type="KEGG" id="ssyi:EKG83_16805"/>
<sequence>MTRLRARSRTGPLAKVLHLSAALLTASGLVVAVNAVLPATAVAAPCDTPVVNKVACENTKPGTDDWQVPYRDDSIVGYTTDISASPGDRVDFKVRTTASAYRLDIYRLGYYAGKGARLVGTASRNSVQTQPSCLRDAPTALIDCGNWAVSASWDVPVDAVSGIYYARLHRNDTGAENEIVFIVRDDTGTSKILFQTSDATWAAYNRYGGNSLYFGDGPGQGGQAYKVSYNRPYTGGDGDDNFIFNAEYPMLRFLERNGYDLSYTTDVDSARRGQLIKNHKVFMAVGHDEYWSNEQRANVEAARDAGVHLAFLTGNEIFWKTRWEKSIDSSHTDWRTVACFKETKPNQDDGLPDWTGTWRDPRYSPPQDGGRPENSLLGNLFLINGRREDSLQVPAAYGKMRLWRHTDLQNMAANTTYTFRPGTLGYEWNTVPDNGSQPAGVARMSRTTVQLNGSYVLKNWGSVYGPGTETHSVTYYRHPSGSLVFGAGTVQWSWGLDDEHAYRTTTPTSDPRMQQATVNFLADMGVQAATLQANLVQAAPSADVLAPVVVLTTAPTTAVVGAPYTLSGTVLDVAGQVGGVEVSTDDGARWHPANWQAGQGTWSYTYTPTRSGQAQLRVRAVDDSLNLSDPVGTPVVVTPRTCPCGMWTTADTPVAPDSADGTPLELGVKWRADGDGRVRGVRFYKGAANTGTHTGTLWSASGQRLATGTFQNETASGWQTLTFATPVAVTANTTYVVSYYSPLGRYSGDAEYFSRGPRYLEPVTGIQSGTDGPNGVYRLGAGFPDRSYQDTNYWVDVVWAP</sequence>
<organism evidence="5 6">
    <name type="scientific">Saccharothrix syringae</name>
    <name type="common">Nocardiopsis syringae</name>
    <dbReference type="NCBI Taxonomy" id="103733"/>
    <lineage>
        <taxon>Bacteria</taxon>
        <taxon>Bacillati</taxon>
        <taxon>Actinomycetota</taxon>
        <taxon>Actinomycetes</taxon>
        <taxon>Pseudonocardiales</taxon>
        <taxon>Pseudonocardiaceae</taxon>
        <taxon>Saccharothrix</taxon>
    </lineage>
</organism>
<evidence type="ECO:0000256" key="1">
    <source>
        <dbReference type="SAM" id="MobiDB-lite"/>
    </source>
</evidence>
<dbReference type="InterPro" id="IPR014756">
    <property type="entry name" value="Ig_E-set"/>
</dbReference>
<name>A0A5Q0GY75_SACSY</name>
<accession>A0A5Q0GY75</accession>
<evidence type="ECO:0000259" key="4">
    <source>
        <dbReference type="Pfam" id="PF20254"/>
    </source>
</evidence>
<protein>
    <submittedName>
        <fullName evidence="5">DUF4082 domain-containing protein</fullName>
    </submittedName>
</protein>
<gene>
    <name evidence="5" type="ORF">EKG83_16805</name>
</gene>
<dbReference type="InterPro" id="IPR046540">
    <property type="entry name" value="DMFA2_C"/>
</dbReference>
<keyword evidence="6" id="KW-1185">Reference proteome</keyword>
<evidence type="ECO:0000313" key="5">
    <source>
        <dbReference type="EMBL" id="QFZ18888.1"/>
    </source>
</evidence>
<proteinExistence type="predicted"/>
<dbReference type="Proteomes" id="UP000325787">
    <property type="component" value="Chromosome"/>
</dbReference>
<dbReference type="Gene3D" id="2.60.40.650">
    <property type="match status" value="1"/>
</dbReference>
<reference evidence="6" key="1">
    <citation type="journal article" date="2021" name="Curr. Microbiol.">
        <title>Complete genome of nocamycin-producing strain Saccharothrix syringae NRRL B-16468 reveals the biosynthetic potential for secondary metabolites.</title>
        <authorList>
            <person name="Mo X."/>
            <person name="Yang S."/>
        </authorList>
    </citation>
    <scope>NUCLEOTIDE SEQUENCE [LARGE SCALE GENOMIC DNA]</scope>
    <source>
        <strain evidence="6">ATCC 51364 / DSM 43886 / JCM 6844 / KCTC 9398 / NBRC 14523 / NRRL B-16468 / INA 2240</strain>
    </source>
</reference>
<feature type="region of interest" description="Disordered" evidence="1">
    <location>
        <begin position="345"/>
        <end position="375"/>
    </location>
</feature>
<evidence type="ECO:0000256" key="2">
    <source>
        <dbReference type="SAM" id="SignalP"/>
    </source>
</evidence>
<feature type="chain" id="PRO_5039621039" evidence="2">
    <location>
        <begin position="33"/>
        <end position="801"/>
    </location>
</feature>
<evidence type="ECO:0000259" key="3">
    <source>
        <dbReference type="Pfam" id="PF13313"/>
    </source>
</evidence>
<feature type="domain" description="N,N-dimethylformamidase beta subunit-like C-terminal" evidence="4">
    <location>
        <begin position="103"/>
        <end position="500"/>
    </location>
</feature>
<dbReference type="Pfam" id="PF20254">
    <property type="entry name" value="DMFA2_C"/>
    <property type="match status" value="1"/>
</dbReference>
<dbReference type="RefSeq" id="WP_153278172.1">
    <property type="nucleotide sequence ID" value="NZ_CP034550.1"/>
</dbReference>
<feature type="domain" description="DUF4082" evidence="3">
    <location>
        <begin position="651"/>
        <end position="795"/>
    </location>
</feature>
<dbReference type="AlphaFoldDB" id="A0A5Q0GY75"/>
<feature type="signal peptide" evidence="2">
    <location>
        <begin position="1"/>
        <end position="32"/>
    </location>
</feature>
<dbReference type="InterPro" id="IPR025141">
    <property type="entry name" value="DUF4082"/>
</dbReference>
<dbReference type="SUPFAM" id="SSF81296">
    <property type="entry name" value="E set domains"/>
    <property type="match status" value="1"/>
</dbReference>
<dbReference type="Pfam" id="PF13313">
    <property type="entry name" value="DUF4082"/>
    <property type="match status" value="1"/>
</dbReference>
<dbReference type="EMBL" id="CP034550">
    <property type="protein sequence ID" value="QFZ18888.1"/>
    <property type="molecule type" value="Genomic_DNA"/>
</dbReference>
<keyword evidence="2" id="KW-0732">Signal</keyword>
<evidence type="ECO:0000313" key="6">
    <source>
        <dbReference type="Proteomes" id="UP000325787"/>
    </source>
</evidence>